<name>A0ABV3T7X2_9GAMM</name>
<dbReference type="InterPro" id="IPR030842">
    <property type="entry name" value="TF_NusA_bacterial"/>
</dbReference>
<protein>
    <recommendedName>
        <fullName evidence="7">Transcription termination/antitermination protein NusA</fullName>
    </recommendedName>
</protein>
<dbReference type="Pfam" id="PF13184">
    <property type="entry name" value="KH_NusA_1st"/>
    <property type="match status" value="1"/>
</dbReference>
<dbReference type="SUPFAM" id="SSF69705">
    <property type="entry name" value="Transcription factor NusA, N-terminal domain"/>
    <property type="match status" value="1"/>
</dbReference>
<gene>
    <name evidence="7 9" type="primary">nusA</name>
    <name evidence="9" type="ORF">V6X30_05210</name>
</gene>
<dbReference type="PANTHER" id="PTHR22648:SF0">
    <property type="entry name" value="TRANSCRIPTION TERMINATION_ANTITERMINATION PROTEIN NUSA"/>
    <property type="match status" value="1"/>
</dbReference>
<evidence type="ECO:0000256" key="5">
    <source>
        <dbReference type="ARBA" id="ARBA00023015"/>
    </source>
</evidence>
<dbReference type="PROSITE" id="PS50126">
    <property type="entry name" value="S1"/>
    <property type="match status" value="1"/>
</dbReference>
<dbReference type="Pfam" id="PF00575">
    <property type="entry name" value="S1"/>
    <property type="match status" value="1"/>
</dbReference>
<dbReference type="InterPro" id="IPR013735">
    <property type="entry name" value="TF_NusA_N"/>
</dbReference>
<dbReference type="InterPro" id="IPR058582">
    <property type="entry name" value="KH_NusA_2nd"/>
</dbReference>
<dbReference type="InterPro" id="IPR010214">
    <property type="entry name" value="Tscrpt_termin_fac_NusA_C_rpt"/>
</dbReference>
<dbReference type="InterPro" id="IPR010213">
    <property type="entry name" value="TF_NusA"/>
</dbReference>
<evidence type="ECO:0000313" key="9">
    <source>
        <dbReference type="EMBL" id="MEX0430802.1"/>
    </source>
</evidence>
<comment type="subunit">
    <text evidence="7">Monomer. Binds directly to the core enzyme of the DNA-dependent RNA polymerase and to nascent RNA.</text>
</comment>
<keyword evidence="3 7" id="KW-0889">Transcription antitermination</keyword>
<comment type="caution">
    <text evidence="9">The sequence shown here is derived from an EMBL/GenBank/DDBJ whole genome shotgun (WGS) entry which is preliminary data.</text>
</comment>
<dbReference type="Pfam" id="PF08529">
    <property type="entry name" value="NusA_N"/>
    <property type="match status" value="1"/>
</dbReference>
<dbReference type="SUPFAM" id="SSF54814">
    <property type="entry name" value="Prokaryotic type KH domain (KH-domain type II)"/>
    <property type="match status" value="2"/>
</dbReference>
<keyword evidence="5 7" id="KW-0805">Transcription regulation</keyword>
<dbReference type="Proteomes" id="UP001556637">
    <property type="component" value="Unassembled WGS sequence"/>
</dbReference>
<keyword evidence="6 7" id="KW-0804">Transcription</keyword>
<dbReference type="InterPro" id="IPR015946">
    <property type="entry name" value="KH_dom-like_a/b"/>
</dbReference>
<keyword evidence="1 7" id="KW-0806">Transcription termination</keyword>
<dbReference type="InterPro" id="IPR010995">
    <property type="entry name" value="DNA_repair_Rad51/TF_NusA_a-hlx"/>
</dbReference>
<keyword evidence="2 7" id="KW-0963">Cytoplasm</keyword>
<dbReference type="InterPro" id="IPR004087">
    <property type="entry name" value="KH_dom"/>
</dbReference>
<dbReference type="InterPro" id="IPR036555">
    <property type="entry name" value="NusA_N_sf"/>
</dbReference>
<reference evidence="9 10" key="1">
    <citation type="submission" date="2024-02" db="EMBL/GenBank/DDBJ databases">
        <title>New especies of Spiribacter isolated from saline water.</title>
        <authorList>
            <person name="Leon M.J."/>
            <person name="De La Haba R."/>
            <person name="Sanchez-Porro C."/>
            <person name="Ventosa A."/>
        </authorList>
    </citation>
    <scope>NUCLEOTIDE SEQUENCE [LARGE SCALE GENOMIC DNA]</scope>
    <source>
        <strain evidence="10">ag22IC4-189</strain>
    </source>
</reference>
<dbReference type="Gene3D" id="1.10.150.20">
    <property type="entry name" value="5' to 3' exonuclease, C-terminal subdomain"/>
    <property type="match status" value="2"/>
</dbReference>
<evidence type="ECO:0000259" key="8">
    <source>
        <dbReference type="PROSITE" id="PS50126"/>
    </source>
</evidence>
<evidence type="ECO:0000256" key="3">
    <source>
        <dbReference type="ARBA" id="ARBA00022814"/>
    </source>
</evidence>
<comment type="subcellular location">
    <subcellularLocation>
        <location evidence="7">Cytoplasm</location>
    </subcellularLocation>
</comment>
<dbReference type="Pfam" id="PF26594">
    <property type="entry name" value="KH_NusA_2nd"/>
    <property type="match status" value="1"/>
</dbReference>
<dbReference type="Gene3D" id="2.40.50.140">
    <property type="entry name" value="Nucleic acid-binding proteins"/>
    <property type="match status" value="1"/>
</dbReference>
<dbReference type="Pfam" id="PF14520">
    <property type="entry name" value="HHH_5"/>
    <property type="match status" value="1"/>
</dbReference>
<organism evidence="9 10">
    <name type="scientific">Spiribacter insolitus</name>
    <dbReference type="NCBI Taxonomy" id="3122417"/>
    <lineage>
        <taxon>Bacteria</taxon>
        <taxon>Pseudomonadati</taxon>
        <taxon>Pseudomonadota</taxon>
        <taxon>Gammaproteobacteria</taxon>
        <taxon>Chromatiales</taxon>
        <taxon>Ectothiorhodospiraceae</taxon>
        <taxon>Spiribacter</taxon>
    </lineage>
</organism>
<dbReference type="InterPro" id="IPR025249">
    <property type="entry name" value="TF_NusA_KH_1st"/>
</dbReference>
<dbReference type="CDD" id="cd02134">
    <property type="entry name" value="KH-II_NusA_rpt1"/>
    <property type="match status" value="1"/>
</dbReference>
<comment type="function">
    <text evidence="7">Participates in both transcription termination and antitermination.</text>
</comment>
<feature type="domain" description="S1 motif" evidence="8">
    <location>
        <begin position="138"/>
        <end position="202"/>
    </location>
</feature>
<dbReference type="Gene3D" id="3.30.1480.10">
    <property type="entry name" value="NusA, N-terminal domain"/>
    <property type="match status" value="1"/>
</dbReference>
<dbReference type="SMART" id="SM00316">
    <property type="entry name" value="S1"/>
    <property type="match status" value="1"/>
</dbReference>
<keyword evidence="10" id="KW-1185">Reference proteome</keyword>
<evidence type="ECO:0000313" key="10">
    <source>
        <dbReference type="Proteomes" id="UP001556637"/>
    </source>
</evidence>
<accession>A0ABV3T7X2</accession>
<dbReference type="NCBIfam" id="TIGR01954">
    <property type="entry name" value="nusA_Cterm_rpt"/>
    <property type="match status" value="2"/>
</dbReference>
<dbReference type="CDD" id="cd04455">
    <property type="entry name" value="S1_NusA"/>
    <property type="match status" value="1"/>
</dbReference>
<evidence type="ECO:0000256" key="7">
    <source>
        <dbReference type="HAMAP-Rule" id="MF_00945"/>
    </source>
</evidence>
<dbReference type="EMBL" id="JBAKFF010000001">
    <property type="protein sequence ID" value="MEX0430802.1"/>
    <property type="molecule type" value="Genomic_DNA"/>
</dbReference>
<evidence type="ECO:0000256" key="4">
    <source>
        <dbReference type="ARBA" id="ARBA00022884"/>
    </source>
</evidence>
<evidence type="ECO:0000256" key="2">
    <source>
        <dbReference type="ARBA" id="ARBA00022490"/>
    </source>
</evidence>
<dbReference type="InterPro" id="IPR012340">
    <property type="entry name" value="NA-bd_OB-fold"/>
</dbReference>
<dbReference type="PANTHER" id="PTHR22648">
    <property type="entry name" value="TRANSCRIPTION TERMINATION FACTOR NUSA"/>
    <property type="match status" value="1"/>
</dbReference>
<dbReference type="Gene3D" id="3.30.300.20">
    <property type="match status" value="2"/>
</dbReference>
<dbReference type="SUPFAM" id="SSF47794">
    <property type="entry name" value="Rad51 N-terminal domain-like"/>
    <property type="match status" value="2"/>
</dbReference>
<dbReference type="SMART" id="SM00322">
    <property type="entry name" value="KH"/>
    <property type="match status" value="2"/>
</dbReference>
<dbReference type="InterPro" id="IPR003029">
    <property type="entry name" value="S1_domain"/>
</dbReference>
<sequence length="498" mass="54639">MSKEILLVVDAIANEKGVEQEVIFEAIEAALASATQKRHEGEIAARVAVDRRTGDYETFRRWEVVEDDDELEFPDQQIPISEARGTDPTIEVGGFIEEPMESVDFGRIAAQTAKQVIVQKVRDAERAQVVEAYRDRVGELITGIVKRVERGNVFLDLGGNAEAFIPREDMIPREAVRPGDRLRAWLREVREEARGPQLFSSRSAPEFLVELFKLEVPEVGQDLLEILGAARDPGLRAKIAVNALDSRIDPVGACVGMRGSRVQAVSNELSGERIDIILWNENPAQFVINAMAPAEVESIVVDEDRHSMDIAVGEEQLSQAIGRGGQNVRLASELTGWELNVMTAAEAEAKSEAEAAELVDMFVRELDADEDLAGLLVEEGFSSLEEVAYVPVVELLEIEGFDEDLVNALRQRARDVLAEREAEAAAAEAPAEDLLAMEGMDEGLAANLAAQGIRTMEDLAEQSVDDLVEIEGLDAERAGALIMKAREPWFAEEGEGQD</sequence>
<dbReference type="InterPro" id="IPR009019">
    <property type="entry name" value="KH_sf_prok-type"/>
</dbReference>
<comment type="similarity">
    <text evidence="7">Belongs to the NusA family.</text>
</comment>
<evidence type="ECO:0000256" key="1">
    <source>
        <dbReference type="ARBA" id="ARBA00022472"/>
    </source>
</evidence>
<dbReference type="NCBIfam" id="TIGR01953">
    <property type="entry name" value="NusA"/>
    <property type="match status" value="1"/>
</dbReference>
<dbReference type="SUPFAM" id="SSF50249">
    <property type="entry name" value="Nucleic acid-binding proteins"/>
    <property type="match status" value="1"/>
</dbReference>
<dbReference type="RefSeq" id="WP_367983586.1">
    <property type="nucleotide sequence ID" value="NZ_JBAKFF010000001.1"/>
</dbReference>
<evidence type="ECO:0000256" key="6">
    <source>
        <dbReference type="ARBA" id="ARBA00023163"/>
    </source>
</evidence>
<dbReference type="CDD" id="cd22529">
    <property type="entry name" value="KH-II_NusA_rpt2"/>
    <property type="match status" value="1"/>
</dbReference>
<dbReference type="HAMAP" id="MF_00945_B">
    <property type="entry name" value="NusA_B"/>
    <property type="match status" value="1"/>
</dbReference>
<dbReference type="PROSITE" id="PS50084">
    <property type="entry name" value="KH_TYPE_1"/>
    <property type="match status" value="1"/>
</dbReference>
<keyword evidence="4 7" id="KW-0694">RNA-binding</keyword>
<proteinExistence type="inferred from homology"/>